<keyword evidence="3" id="KW-1185">Reference proteome</keyword>
<keyword evidence="1" id="KW-0812">Transmembrane</keyword>
<keyword evidence="1" id="KW-0472">Membrane</keyword>
<sequence>MADITQSIVPERSTSANLIVMLLVSVVVGAIVGAILGAASAAPTWLALIAGLCGTLAALFARNTIVNRIAGVGLNEFNIPSVVIVYALIASVAGSLAAKEVLDTAATYVSSGVLGAIAALFSAILMAMLMLTYYLNPHCERLDR</sequence>
<comment type="caution">
    <text evidence="2">The sequence shown here is derived from an EMBL/GenBank/DDBJ whole genome shotgun (WGS) entry which is preliminary data.</text>
</comment>
<evidence type="ECO:0000313" key="2">
    <source>
        <dbReference type="EMBL" id="KWT72023.1"/>
    </source>
</evidence>
<proteinExistence type="predicted"/>
<reference evidence="2 3" key="1">
    <citation type="submission" date="2015-10" db="EMBL/GenBank/DDBJ databases">
        <title>Transcriptomic analysis of a linuron degrading triple-species bacterial consortium.</title>
        <authorList>
            <person name="Albers P."/>
        </authorList>
    </citation>
    <scope>NUCLEOTIDE SEQUENCE [LARGE SCALE GENOMIC DNA]</scope>
    <source>
        <strain evidence="2 3">WDL6</strain>
    </source>
</reference>
<organism evidence="2 3">
    <name type="scientific">Hyphomicrobium sulfonivorans</name>
    <dbReference type="NCBI Taxonomy" id="121290"/>
    <lineage>
        <taxon>Bacteria</taxon>
        <taxon>Pseudomonadati</taxon>
        <taxon>Pseudomonadota</taxon>
        <taxon>Alphaproteobacteria</taxon>
        <taxon>Hyphomicrobiales</taxon>
        <taxon>Hyphomicrobiaceae</taxon>
        <taxon>Hyphomicrobium</taxon>
    </lineage>
</organism>
<protein>
    <submittedName>
        <fullName evidence="2">Uncharacterized protein</fullName>
    </submittedName>
</protein>
<keyword evidence="1" id="KW-1133">Transmembrane helix</keyword>
<evidence type="ECO:0000256" key="1">
    <source>
        <dbReference type="SAM" id="Phobius"/>
    </source>
</evidence>
<dbReference type="EMBL" id="LMTR01000015">
    <property type="protein sequence ID" value="KWT72023.1"/>
    <property type="molecule type" value="Genomic_DNA"/>
</dbReference>
<dbReference type="Proteomes" id="UP000059074">
    <property type="component" value="Unassembled WGS sequence"/>
</dbReference>
<feature type="transmembrane region" description="Helical" evidence="1">
    <location>
        <begin position="77"/>
        <end position="98"/>
    </location>
</feature>
<dbReference type="PATRIC" id="fig|121290.4.peg.2958"/>
<feature type="transmembrane region" description="Helical" evidence="1">
    <location>
        <begin position="45"/>
        <end position="65"/>
    </location>
</feature>
<feature type="transmembrane region" description="Helical" evidence="1">
    <location>
        <begin position="18"/>
        <end position="39"/>
    </location>
</feature>
<evidence type="ECO:0000313" key="3">
    <source>
        <dbReference type="Proteomes" id="UP000059074"/>
    </source>
</evidence>
<accession>A0A109BND6</accession>
<feature type="transmembrane region" description="Helical" evidence="1">
    <location>
        <begin position="113"/>
        <end position="135"/>
    </location>
</feature>
<name>A0A109BND6_HYPSL</name>
<dbReference type="OrthoDB" id="9927262at2"/>
<dbReference type="AlphaFoldDB" id="A0A109BND6"/>
<dbReference type="RefSeq" id="WP_068459100.1">
    <property type="nucleotide sequence ID" value="NZ_LMTR01000015.1"/>
</dbReference>
<gene>
    <name evidence="2" type="ORF">APY04_0306</name>
</gene>